<keyword evidence="1" id="KW-1133">Transmembrane helix</keyword>
<evidence type="ECO:0000256" key="1">
    <source>
        <dbReference type="SAM" id="Phobius"/>
    </source>
</evidence>
<keyword evidence="3" id="KW-1185">Reference proteome</keyword>
<dbReference type="Pfam" id="PF10067">
    <property type="entry name" value="DUF2306"/>
    <property type="match status" value="1"/>
</dbReference>
<evidence type="ECO:0000313" key="2">
    <source>
        <dbReference type="EMBL" id="TWD81146.1"/>
    </source>
</evidence>
<sequence length="225" mass="23802">MTTSASAHRPGSSWGVPAALVLLSIIPLVSGTLRLIELAGGPQTLPTNPRVDASPIPVVVHVLGAAFYALGGALQFSARLRRRHPAWHRRAGRVLVPAGLFVALSGLWMTLFYTGAPGGDLLWAVRLVVSTATAADLVLGFAAIRRRDIPAHRAWMIRAYALALGAGTQVLTQGIGEAVLGTSELSTAVSVSSGWLINAAVAEWIIRRPKPRRTTQTRTAEATPQ</sequence>
<name>A0A561BQK5_9ACTN</name>
<feature type="transmembrane region" description="Helical" evidence="1">
    <location>
        <begin position="94"/>
        <end position="115"/>
    </location>
</feature>
<dbReference type="RefSeq" id="WP_145805746.1">
    <property type="nucleotide sequence ID" value="NZ_VIVK01000001.1"/>
</dbReference>
<comment type="caution">
    <text evidence="2">The sequence shown here is derived from an EMBL/GenBank/DDBJ whole genome shotgun (WGS) entry which is preliminary data.</text>
</comment>
<dbReference type="Proteomes" id="UP000318380">
    <property type="component" value="Unassembled WGS sequence"/>
</dbReference>
<feature type="transmembrane region" description="Helical" evidence="1">
    <location>
        <begin position="12"/>
        <end position="36"/>
    </location>
</feature>
<feature type="transmembrane region" description="Helical" evidence="1">
    <location>
        <begin position="121"/>
        <end position="143"/>
    </location>
</feature>
<protein>
    <submittedName>
        <fullName evidence="2">Putative membrane protein DUF2306</fullName>
    </submittedName>
</protein>
<dbReference type="EMBL" id="VIVK01000001">
    <property type="protein sequence ID" value="TWD81146.1"/>
    <property type="molecule type" value="Genomic_DNA"/>
</dbReference>
<reference evidence="2 3" key="1">
    <citation type="submission" date="2019-06" db="EMBL/GenBank/DDBJ databases">
        <title>Sequencing the genomes of 1000 actinobacteria strains.</title>
        <authorList>
            <person name="Klenk H.-P."/>
        </authorList>
    </citation>
    <scope>NUCLEOTIDE SEQUENCE [LARGE SCALE GENOMIC DNA]</scope>
    <source>
        <strain evidence="2 3">DSM 24683</strain>
    </source>
</reference>
<dbReference type="AlphaFoldDB" id="A0A561BQK5"/>
<evidence type="ECO:0000313" key="3">
    <source>
        <dbReference type="Proteomes" id="UP000318380"/>
    </source>
</evidence>
<keyword evidence="1" id="KW-0472">Membrane</keyword>
<accession>A0A561BQK5</accession>
<dbReference type="InterPro" id="IPR018750">
    <property type="entry name" value="DUF2306_membrane"/>
</dbReference>
<proteinExistence type="predicted"/>
<organism evidence="2 3">
    <name type="scientific">Kribbella amoyensis</name>
    <dbReference type="NCBI Taxonomy" id="996641"/>
    <lineage>
        <taxon>Bacteria</taxon>
        <taxon>Bacillati</taxon>
        <taxon>Actinomycetota</taxon>
        <taxon>Actinomycetes</taxon>
        <taxon>Propionibacteriales</taxon>
        <taxon>Kribbellaceae</taxon>
        <taxon>Kribbella</taxon>
    </lineage>
</organism>
<dbReference type="OrthoDB" id="4698148at2"/>
<keyword evidence="1" id="KW-0812">Transmembrane</keyword>
<feature type="transmembrane region" description="Helical" evidence="1">
    <location>
        <begin position="56"/>
        <end position="74"/>
    </location>
</feature>
<gene>
    <name evidence="2" type="ORF">FB561_2250</name>
</gene>